<gene>
    <name evidence="1" type="ORF">HPB47_010650</name>
</gene>
<feature type="non-terminal residue" evidence="1">
    <location>
        <position position="1"/>
    </location>
</feature>
<accession>A0AC60NYT2</accession>
<sequence length="827" mass="92645">TSVVESVPKVLTMDRRTAPNHAQLNIPLQTMGHSEPEEDDDGYVHSSRLEGGASACPAEEAPRRPSVPFHTRNLIRQLPSRNLDDLSAASEPHAVLSEHPRGDVDGKCGTLDTGTDRRRQRDKWRYLTLRMRAAAANKTGDMDPEHLYNILRADAEQSGTVALETLRDFKQSLTLKRSVKRRLTSSRADSSAHRHVAWWRRTRYGFAMGLQRVKYSVSDLMSHLDLWHSHLKDIQGNFGSGVTSYFLFLRRMFLLNILMSVLLMGFVTVPQIIYDRSSSAMSSHVFRNGTNVGYVGVFVNLFTGAGLFADSVMYYGHYTNETLVTPGGTTSYDMPLAYLFTMVVCLLCCLVFLTSSLTRSYKHNYIELSMGVKDIFSAKVFSAWDFSIESRHAATLKSRSIYNELKELLSMEQRAEERRPLGIRMARLLARVVINVLILAIMAASGWLVYYLLDKNSLQNDIPVLSEMTVALVVGALCFVLPTVFLVLSEWEGIDSVQGRLYLNLARVTLFKVILLGVLMYFWLTAPRGEGYCWESRLGQEVYRLLLVDTAFVLLLTTGVGEVVRSAVYKHLTTRVGPPEMDIAHNTLDLIYTQTLVWVGLFYCPLLPLVGSLKLLLTFYVKRLSVMCTQPSMRPWRAVHAQTVFLALTFVSFVLSTGALGYAVIRIKPSAVCGPFKQFETTYGAVLQLLNIELWATRRAMNFIFSPFIAFLAIVVLSLMVYYVRALASAHGEMVALLQEQLVLEGKDKVFLLQLFEKAMEQRSADRKFGSLRPRNGSRDLTPVGTLRKRTGGGGGSGGSSAEGSPQRSLGSLPRPQHQQGFRYLAN</sequence>
<dbReference type="Proteomes" id="UP000805193">
    <property type="component" value="Unassembled WGS sequence"/>
</dbReference>
<keyword evidence="2" id="KW-1185">Reference proteome</keyword>
<reference evidence="1 2" key="1">
    <citation type="journal article" date="2020" name="Cell">
        <title>Large-Scale Comparative Analyses of Tick Genomes Elucidate Their Genetic Diversity and Vector Capacities.</title>
        <authorList>
            <consortium name="Tick Genome and Microbiome Consortium (TIGMIC)"/>
            <person name="Jia N."/>
            <person name="Wang J."/>
            <person name="Shi W."/>
            <person name="Du L."/>
            <person name="Sun Y."/>
            <person name="Zhan W."/>
            <person name="Jiang J.F."/>
            <person name="Wang Q."/>
            <person name="Zhang B."/>
            <person name="Ji P."/>
            <person name="Bell-Sakyi L."/>
            <person name="Cui X.M."/>
            <person name="Yuan T.T."/>
            <person name="Jiang B.G."/>
            <person name="Yang W.F."/>
            <person name="Lam T.T."/>
            <person name="Chang Q.C."/>
            <person name="Ding S.J."/>
            <person name="Wang X.J."/>
            <person name="Zhu J.G."/>
            <person name="Ruan X.D."/>
            <person name="Zhao L."/>
            <person name="Wei J.T."/>
            <person name="Ye R.Z."/>
            <person name="Que T.C."/>
            <person name="Du C.H."/>
            <person name="Zhou Y.H."/>
            <person name="Cheng J.X."/>
            <person name="Dai P.F."/>
            <person name="Guo W.B."/>
            <person name="Han X.H."/>
            <person name="Huang E.J."/>
            <person name="Li L.F."/>
            <person name="Wei W."/>
            <person name="Gao Y.C."/>
            <person name="Liu J.Z."/>
            <person name="Shao H.Z."/>
            <person name="Wang X."/>
            <person name="Wang C.C."/>
            <person name="Yang T.C."/>
            <person name="Huo Q.B."/>
            <person name="Li W."/>
            <person name="Chen H.Y."/>
            <person name="Chen S.E."/>
            <person name="Zhou L.G."/>
            <person name="Ni X.B."/>
            <person name="Tian J.H."/>
            <person name="Sheng Y."/>
            <person name="Liu T."/>
            <person name="Pan Y.S."/>
            <person name="Xia L.Y."/>
            <person name="Li J."/>
            <person name="Zhao F."/>
            <person name="Cao W.C."/>
        </authorList>
    </citation>
    <scope>NUCLEOTIDE SEQUENCE [LARGE SCALE GENOMIC DNA]</scope>
    <source>
        <strain evidence="1">Iper-2018</strain>
    </source>
</reference>
<protein>
    <submittedName>
        <fullName evidence="1">Uncharacterized protein</fullName>
    </submittedName>
</protein>
<organism evidence="1 2">
    <name type="scientific">Ixodes persulcatus</name>
    <name type="common">Taiga tick</name>
    <dbReference type="NCBI Taxonomy" id="34615"/>
    <lineage>
        <taxon>Eukaryota</taxon>
        <taxon>Metazoa</taxon>
        <taxon>Ecdysozoa</taxon>
        <taxon>Arthropoda</taxon>
        <taxon>Chelicerata</taxon>
        <taxon>Arachnida</taxon>
        <taxon>Acari</taxon>
        <taxon>Parasitiformes</taxon>
        <taxon>Ixodida</taxon>
        <taxon>Ixodoidea</taxon>
        <taxon>Ixodidae</taxon>
        <taxon>Ixodinae</taxon>
        <taxon>Ixodes</taxon>
    </lineage>
</organism>
<evidence type="ECO:0000313" key="1">
    <source>
        <dbReference type="EMBL" id="KAG0412233.1"/>
    </source>
</evidence>
<name>A0AC60NYT2_IXOPE</name>
<proteinExistence type="predicted"/>
<comment type="caution">
    <text evidence="1">The sequence shown here is derived from an EMBL/GenBank/DDBJ whole genome shotgun (WGS) entry which is preliminary data.</text>
</comment>
<evidence type="ECO:0000313" key="2">
    <source>
        <dbReference type="Proteomes" id="UP000805193"/>
    </source>
</evidence>
<dbReference type="EMBL" id="JABSTQ010011365">
    <property type="protein sequence ID" value="KAG0412233.1"/>
    <property type="molecule type" value="Genomic_DNA"/>
</dbReference>